<name>A0A010RTB8_PSEFL</name>
<accession>A0A010RTB8</accession>
<dbReference type="Proteomes" id="UP000022611">
    <property type="component" value="Unassembled WGS sequence"/>
</dbReference>
<feature type="compositionally biased region" description="Basic and acidic residues" evidence="1">
    <location>
        <begin position="112"/>
        <end position="123"/>
    </location>
</feature>
<dbReference type="AlphaFoldDB" id="A0A010RTB8"/>
<feature type="region of interest" description="Disordered" evidence="1">
    <location>
        <begin position="102"/>
        <end position="123"/>
    </location>
</feature>
<evidence type="ECO:0000313" key="2">
    <source>
        <dbReference type="EMBL" id="EXF95566.1"/>
    </source>
</evidence>
<evidence type="ECO:0000256" key="1">
    <source>
        <dbReference type="SAM" id="MobiDB-lite"/>
    </source>
</evidence>
<dbReference type="EMBL" id="AFOY02000007">
    <property type="protein sequence ID" value="EXF95566.1"/>
    <property type="molecule type" value="Genomic_DNA"/>
</dbReference>
<dbReference type="AntiFam" id="ANF00178">
    <property type="entry name" value="Shadow ORF (opposite dhbF)"/>
</dbReference>
<protein>
    <submittedName>
        <fullName evidence="2">Uncharacterized protein</fullName>
    </submittedName>
</protein>
<proteinExistence type="predicted"/>
<evidence type="ECO:0000313" key="3">
    <source>
        <dbReference type="Proteomes" id="UP000022611"/>
    </source>
</evidence>
<dbReference type="HOGENOM" id="CLU_2013297_0_0_6"/>
<organism evidence="2 3">
    <name type="scientific">Pseudomonas fluorescens HK44</name>
    <dbReference type="NCBI Taxonomy" id="1042209"/>
    <lineage>
        <taxon>Bacteria</taxon>
        <taxon>Pseudomonadati</taxon>
        <taxon>Pseudomonadota</taxon>
        <taxon>Gammaproteobacteria</taxon>
        <taxon>Pseudomonadales</taxon>
        <taxon>Pseudomonadaceae</taxon>
        <taxon>Pseudomonas</taxon>
    </lineage>
</organism>
<gene>
    <name evidence="2" type="ORF">HK44_025065</name>
</gene>
<sequence length="123" mass="13701">MRGIEHGADRANLGHHQHRDQQFRAVFDEDPDHITFANTLGNQIMSNAVGPLVDLCITESDFTLQQRRAIGIAVRRLLEAPTEAAGLIRLYDIGDLKPPDHPWQGFGNGRQLTEHHAPGDHVV</sequence>
<reference evidence="2 3" key="1">
    <citation type="journal article" date="2011" name="J. Bacteriol.">
        <title>Draft genome sequence of the polycyclic aromatic hydrocarbon-degrading, genetically engineered bioluminescent bioreporter Pseudomonas fluorescens HK44.</title>
        <authorList>
            <person name="Chauhan A."/>
            <person name="Layton A.C."/>
            <person name="Williams D.E."/>
            <person name="Smartt A.E."/>
            <person name="Ripp S."/>
            <person name="Karpinets T.V."/>
            <person name="Brown S.D."/>
            <person name="Sayler G.S."/>
        </authorList>
    </citation>
    <scope>NUCLEOTIDE SEQUENCE [LARGE SCALE GENOMIC DNA]</scope>
    <source>
        <strain evidence="2 3">HK44</strain>
    </source>
</reference>
<comment type="caution">
    <text evidence="2">The sequence shown here is derived from an EMBL/GenBank/DDBJ whole genome shotgun (WGS) entry which is preliminary data.</text>
</comment>